<protein>
    <submittedName>
        <fullName evidence="1">Jg19064 protein</fullName>
    </submittedName>
</protein>
<evidence type="ECO:0000313" key="1">
    <source>
        <dbReference type="EMBL" id="CAH2269516.1"/>
    </source>
</evidence>
<dbReference type="AlphaFoldDB" id="A0A8S4SQN2"/>
<dbReference type="Proteomes" id="UP000838756">
    <property type="component" value="Unassembled WGS sequence"/>
</dbReference>
<comment type="caution">
    <text evidence="1">The sequence shown here is derived from an EMBL/GenBank/DDBJ whole genome shotgun (WGS) entry which is preliminary data.</text>
</comment>
<proteinExistence type="predicted"/>
<keyword evidence="2" id="KW-1185">Reference proteome</keyword>
<gene>
    <name evidence="1" type="primary">jg19064</name>
    <name evidence="1" type="ORF">PAEG_LOCUS27727</name>
</gene>
<name>A0A8S4SQN2_9NEOP</name>
<sequence>MEIQFQLSEGRLAAWFPPPHSTDCVPSHGSALFAHVDCLASSSCALFAHSAPLLSTPLQPAHTPTVKPVVTCPSG</sequence>
<organism evidence="1 2">
    <name type="scientific">Pararge aegeria aegeria</name>
    <dbReference type="NCBI Taxonomy" id="348720"/>
    <lineage>
        <taxon>Eukaryota</taxon>
        <taxon>Metazoa</taxon>
        <taxon>Ecdysozoa</taxon>
        <taxon>Arthropoda</taxon>
        <taxon>Hexapoda</taxon>
        <taxon>Insecta</taxon>
        <taxon>Pterygota</taxon>
        <taxon>Neoptera</taxon>
        <taxon>Endopterygota</taxon>
        <taxon>Lepidoptera</taxon>
        <taxon>Glossata</taxon>
        <taxon>Ditrysia</taxon>
        <taxon>Papilionoidea</taxon>
        <taxon>Nymphalidae</taxon>
        <taxon>Satyrinae</taxon>
        <taxon>Satyrini</taxon>
        <taxon>Parargina</taxon>
        <taxon>Pararge</taxon>
    </lineage>
</organism>
<evidence type="ECO:0000313" key="2">
    <source>
        <dbReference type="Proteomes" id="UP000838756"/>
    </source>
</evidence>
<accession>A0A8S4SQN2</accession>
<reference evidence="1" key="1">
    <citation type="submission" date="2022-03" db="EMBL/GenBank/DDBJ databases">
        <authorList>
            <person name="Lindestad O."/>
        </authorList>
    </citation>
    <scope>NUCLEOTIDE SEQUENCE</scope>
</reference>
<dbReference type="EMBL" id="CAKXAJ010026534">
    <property type="protein sequence ID" value="CAH2269516.1"/>
    <property type="molecule type" value="Genomic_DNA"/>
</dbReference>